<accession>A0A0E3F851</accession>
<sequence length="145" mass="15216">MAVTKIRETQVSTDTQLVITSLQFQNTTSILKLPTGTTANQPGSPAVGMIRFNTDIDRAETYVADVDGDGNAGWLEVGSGGGTVYGDNGEIRSNTNRILKSIEVPDTTTDPNSSNAFIKGPVTILSDNATPAVVDLGTGVTLTVW</sequence>
<dbReference type="EMBL" id="KJ019063">
    <property type="protein sequence ID" value="AIX22586.1"/>
    <property type="molecule type" value="Genomic_DNA"/>
</dbReference>
<protein>
    <submittedName>
        <fullName evidence="1">Uncharacterized protein</fullName>
    </submittedName>
</protein>
<dbReference type="Proteomes" id="UP000185277">
    <property type="component" value="Segment"/>
</dbReference>
<evidence type="ECO:0000313" key="2">
    <source>
        <dbReference type="Proteomes" id="UP000185277"/>
    </source>
</evidence>
<gene>
    <name evidence="1" type="ORF">Syn7803C97_33</name>
</gene>
<name>A0A0E3F851_9CAUD</name>
<organism evidence="1 2">
    <name type="scientific">Synechococcus phage S-MbCM6</name>
    <dbReference type="NCBI Taxonomy" id="3126011"/>
    <lineage>
        <taxon>Viruses</taxon>
        <taxon>Duplodnaviria</taxon>
        <taxon>Heunggongvirae</taxon>
        <taxon>Uroviricota</taxon>
        <taxon>Caudoviricetes</taxon>
        <taxon>Pantevenvirales</taxon>
        <taxon>Kyanoviridae</taxon>
        <taxon>Namakavirus</taxon>
        <taxon>Namakavirus smbcm6</taxon>
    </lineage>
</organism>
<reference evidence="1 2" key="1">
    <citation type="submission" date="2013-12" db="EMBL/GenBank/DDBJ databases">
        <title>Ecological redundancy of diverse viral populations within a natural community.</title>
        <authorList>
            <person name="Gregory A.C."/>
            <person name="LaButti K."/>
            <person name="Copeland A."/>
            <person name="Woyke T."/>
            <person name="Sullivan M.B."/>
        </authorList>
    </citation>
    <scope>NUCLEOTIDE SEQUENCE [LARGE SCALE GENOMIC DNA]</scope>
    <source>
        <strain evidence="1">Syn7803C97</strain>
    </source>
</reference>
<evidence type="ECO:0000313" key="1">
    <source>
        <dbReference type="EMBL" id="AIX22586.1"/>
    </source>
</evidence>
<proteinExistence type="predicted"/>